<keyword evidence="3 5" id="KW-1133">Transmembrane helix</keyword>
<evidence type="ECO:0000256" key="2">
    <source>
        <dbReference type="ARBA" id="ARBA00022692"/>
    </source>
</evidence>
<keyword evidence="8" id="KW-1185">Reference proteome</keyword>
<dbReference type="InterPro" id="IPR010445">
    <property type="entry name" value="LapA_dom"/>
</dbReference>
<proteinExistence type="predicted"/>
<dbReference type="AlphaFoldDB" id="A0A4Q5N0X0"/>
<feature type="domain" description="Lipopolysaccharide assembly protein A" evidence="6">
    <location>
        <begin position="34"/>
        <end position="72"/>
    </location>
</feature>
<dbReference type="RefSeq" id="WP_130101993.1">
    <property type="nucleotide sequence ID" value="NZ_SDWW01000013.1"/>
</dbReference>
<protein>
    <submittedName>
        <fullName evidence="7">LapA family protein</fullName>
    </submittedName>
</protein>
<evidence type="ECO:0000313" key="8">
    <source>
        <dbReference type="Proteomes" id="UP000293764"/>
    </source>
</evidence>
<evidence type="ECO:0000256" key="3">
    <source>
        <dbReference type="ARBA" id="ARBA00022989"/>
    </source>
</evidence>
<keyword evidence="1" id="KW-1003">Cell membrane</keyword>
<evidence type="ECO:0000259" key="6">
    <source>
        <dbReference type="Pfam" id="PF06305"/>
    </source>
</evidence>
<keyword evidence="4 5" id="KW-0472">Membrane</keyword>
<accession>A0A4Q5N0X0</accession>
<evidence type="ECO:0000313" key="7">
    <source>
        <dbReference type="EMBL" id="RYV51676.1"/>
    </source>
</evidence>
<feature type="transmembrane region" description="Helical" evidence="5">
    <location>
        <begin position="42"/>
        <end position="69"/>
    </location>
</feature>
<keyword evidence="2 5" id="KW-0812">Transmembrane</keyword>
<reference evidence="7 8" key="1">
    <citation type="submission" date="2019-01" db="EMBL/GenBank/DDBJ databases">
        <title>Novel species of Cellulomonas.</title>
        <authorList>
            <person name="Liu Q."/>
            <person name="Xin Y.-H."/>
        </authorList>
    </citation>
    <scope>NUCLEOTIDE SEQUENCE [LARGE SCALE GENOMIC DNA]</scope>
    <source>
        <strain evidence="7 8">HLT2-17</strain>
    </source>
</reference>
<evidence type="ECO:0000256" key="5">
    <source>
        <dbReference type="SAM" id="Phobius"/>
    </source>
</evidence>
<evidence type="ECO:0000256" key="4">
    <source>
        <dbReference type="ARBA" id="ARBA00023136"/>
    </source>
</evidence>
<gene>
    <name evidence="7" type="ORF">EUA98_07180</name>
</gene>
<dbReference type="Pfam" id="PF06305">
    <property type="entry name" value="LapA_dom"/>
    <property type="match status" value="1"/>
</dbReference>
<organism evidence="7 8">
    <name type="scientific">Pengzhenrongella frigida</name>
    <dbReference type="NCBI Taxonomy" id="1259133"/>
    <lineage>
        <taxon>Bacteria</taxon>
        <taxon>Bacillati</taxon>
        <taxon>Actinomycetota</taxon>
        <taxon>Actinomycetes</taxon>
        <taxon>Micrococcales</taxon>
        <taxon>Pengzhenrongella</taxon>
    </lineage>
</organism>
<dbReference type="GO" id="GO:0005886">
    <property type="term" value="C:plasma membrane"/>
    <property type="evidence" value="ECO:0007669"/>
    <property type="project" value="InterPro"/>
</dbReference>
<name>A0A4Q5N0X0_9MICO</name>
<comment type="caution">
    <text evidence="7">The sequence shown here is derived from an EMBL/GenBank/DDBJ whole genome shotgun (WGS) entry which is preliminary data.</text>
</comment>
<evidence type="ECO:0000256" key="1">
    <source>
        <dbReference type="ARBA" id="ARBA00022475"/>
    </source>
</evidence>
<dbReference type="EMBL" id="SDWW01000013">
    <property type="protein sequence ID" value="RYV51676.1"/>
    <property type="molecule type" value="Genomic_DNA"/>
</dbReference>
<feature type="transmembrane region" description="Helical" evidence="5">
    <location>
        <begin position="17"/>
        <end position="36"/>
    </location>
</feature>
<sequence length="77" mass="8189">MTTTPASGSTSRVSGRAIGGLVIAAVLLVWILSNRAEVEVSFIFTTAVVPLWFVLAIAAVLGVAAGFLVGRKRYRRR</sequence>
<dbReference type="Proteomes" id="UP000293764">
    <property type="component" value="Unassembled WGS sequence"/>
</dbReference>